<organism evidence="1 2">
    <name type="scientific">Aliikangiella maris</name>
    <dbReference type="NCBI Taxonomy" id="3162458"/>
    <lineage>
        <taxon>Bacteria</taxon>
        <taxon>Pseudomonadati</taxon>
        <taxon>Pseudomonadota</taxon>
        <taxon>Gammaproteobacteria</taxon>
        <taxon>Oceanospirillales</taxon>
        <taxon>Pleioneaceae</taxon>
        <taxon>Aliikangiella</taxon>
    </lineage>
</organism>
<name>A0ABV2BV19_9GAMM</name>
<keyword evidence="2" id="KW-1185">Reference proteome</keyword>
<dbReference type="EMBL" id="JBEVCJ010000013">
    <property type="protein sequence ID" value="MET1255768.1"/>
    <property type="molecule type" value="Genomic_DNA"/>
</dbReference>
<accession>A0ABV2BV19</accession>
<protein>
    <submittedName>
        <fullName evidence="1">DUF4194 domain-containing protein</fullName>
    </submittedName>
</protein>
<proteinExistence type="predicted"/>
<comment type="caution">
    <text evidence="1">The sequence shown here is derived from an EMBL/GenBank/DDBJ whole genome shotgun (WGS) entry which is preliminary data.</text>
</comment>
<evidence type="ECO:0000313" key="2">
    <source>
        <dbReference type="Proteomes" id="UP001548189"/>
    </source>
</evidence>
<dbReference type="Proteomes" id="UP001548189">
    <property type="component" value="Unassembled WGS sequence"/>
</dbReference>
<gene>
    <name evidence="1" type="ORF">ABVT43_11580</name>
</gene>
<sequence>MKFNEYLGQRLEKLDTSEFEFQELILRLMNYSVISRAESQTEQQLFDRLVRCRELIEEYLAVIGIQLLIEPRFEYARIYPPSSEIPGMKEAEDNAWSGSLRQRLNQTETALVLVVRAQYEKALREGKIDEQGYALDSIESITIAMKNLLGRGLPDKITERKKLFLRLRQLRLIEYRHEEAFENGEGWIKVHPMIMTFVSNQAVDAIASLPSESVITDGAAITQNETRDNDKFQIENPENEVSNSEQAKVDKNKKSRKTKKMQPDNASLIEGDA</sequence>
<dbReference type="InterPro" id="IPR025449">
    <property type="entry name" value="JetB"/>
</dbReference>
<reference evidence="1 2" key="1">
    <citation type="submission" date="2024-06" db="EMBL/GenBank/DDBJ databases">
        <authorList>
            <person name="Li F."/>
        </authorList>
    </citation>
    <scope>NUCLEOTIDE SEQUENCE [LARGE SCALE GENOMIC DNA]</scope>
    <source>
        <strain evidence="1 2">GXAS 311</strain>
    </source>
</reference>
<dbReference type="Pfam" id="PF13835">
    <property type="entry name" value="DUF4194"/>
    <property type="match status" value="1"/>
</dbReference>
<evidence type="ECO:0000313" key="1">
    <source>
        <dbReference type="EMBL" id="MET1255768.1"/>
    </source>
</evidence>